<accession>A0ACB8B6Z0</accession>
<organism evidence="1 2">
    <name type="scientific">Leucogyrophana mollusca</name>
    <dbReference type="NCBI Taxonomy" id="85980"/>
    <lineage>
        <taxon>Eukaryota</taxon>
        <taxon>Fungi</taxon>
        <taxon>Dikarya</taxon>
        <taxon>Basidiomycota</taxon>
        <taxon>Agaricomycotina</taxon>
        <taxon>Agaricomycetes</taxon>
        <taxon>Agaricomycetidae</taxon>
        <taxon>Boletales</taxon>
        <taxon>Boletales incertae sedis</taxon>
        <taxon>Leucogyrophana</taxon>
    </lineage>
</organism>
<evidence type="ECO:0000313" key="2">
    <source>
        <dbReference type="Proteomes" id="UP000790709"/>
    </source>
</evidence>
<gene>
    <name evidence="1" type="ORF">BV22DRAFT_1049583</name>
</gene>
<evidence type="ECO:0000313" key="1">
    <source>
        <dbReference type="EMBL" id="KAH7921476.1"/>
    </source>
</evidence>
<comment type="caution">
    <text evidence="1">The sequence shown here is derived from an EMBL/GenBank/DDBJ whole genome shotgun (WGS) entry which is preliminary data.</text>
</comment>
<reference evidence="1" key="1">
    <citation type="journal article" date="2021" name="New Phytol.">
        <title>Evolutionary innovations through gain and loss of genes in the ectomycorrhizal Boletales.</title>
        <authorList>
            <person name="Wu G."/>
            <person name="Miyauchi S."/>
            <person name="Morin E."/>
            <person name="Kuo A."/>
            <person name="Drula E."/>
            <person name="Varga T."/>
            <person name="Kohler A."/>
            <person name="Feng B."/>
            <person name="Cao Y."/>
            <person name="Lipzen A."/>
            <person name="Daum C."/>
            <person name="Hundley H."/>
            <person name="Pangilinan J."/>
            <person name="Johnson J."/>
            <person name="Barry K."/>
            <person name="LaButti K."/>
            <person name="Ng V."/>
            <person name="Ahrendt S."/>
            <person name="Min B."/>
            <person name="Choi I.G."/>
            <person name="Park H."/>
            <person name="Plett J.M."/>
            <person name="Magnuson J."/>
            <person name="Spatafora J.W."/>
            <person name="Nagy L.G."/>
            <person name="Henrissat B."/>
            <person name="Grigoriev I.V."/>
            <person name="Yang Z.L."/>
            <person name="Xu J."/>
            <person name="Martin F.M."/>
        </authorList>
    </citation>
    <scope>NUCLEOTIDE SEQUENCE</scope>
    <source>
        <strain evidence="1">KUC20120723A-06</strain>
    </source>
</reference>
<sequence length="416" mass="46697">MLAYPRSAWVNAFYAGTGVDVPNGITRTRVLYDTPDDFPLIEAISQFIPAVEHIGQYCVDVAYRSDTFTHRFMIFYDIFLHNQPGPVEWSGIQALISKGLGAYFDGTLSTLSQGSQLEQQHLKTSWWQGRTALLYRISMSQPMSTMNVPSETELVMAIQYELCENPEVGMARLINGIKAHHPHWSVGKKRIRRLKSLAVADVPQLPVVGVVVCPGPIQDMQEPGHITDTFLPICSIRPRNENEPMWGVPARLKELGGWGPYIGTFPRHRVHSAYYAGSLHSTGRVTLHSMVPSSGDDECPLYLSSFFPDTTLTCKHRFLFYDCGVVVKSHLAYYDVHLHRENARRAPYLIVGFDCDTHTFTNLCGEDIVYVAYAVNELVSTLEITTDITEYDSCGEGGWKWSIILGLLVQEDSAIE</sequence>
<protein>
    <submittedName>
        <fullName evidence="1">Uncharacterized protein</fullName>
    </submittedName>
</protein>
<dbReference type="Proteomes" id="UP000790709">
    <property type="component" value="Unassembled WGS sequence"/>
</dbReference>
<name>A0ACB8B6Z0_9AGAM</name>
<keyword evidence="2" id="KW-1185">Reference proteome</keyword>
<dbReference type="EMBL" id="MU266524">
    <property type="protein sequence ID" value="KAH7921476.1"/>
    <property type="molecule type" value="Genomic_DNA"/>
</dbReference>
<proteinExistence type="predicted"/>